<evidence type="ECO:0000259" key="12">
    <source>
        <dbReference type="Pfam" id="PF01743"/>
    </source>
</evidence>
<evidence type="ECO:0000313" key="15">
    <source>
        <dbReference type="EMBL" id="THH37574.1"/>
    </source>
</evidence>
<dbReference type="RefSeq" id="WP_136460039.1">
    <property type="nucleotide sequence ID" value="NZ_SRSF01000007.1"/>
</dbReference>
<dbReference type="GO" id="GO:0005524">
    <property type="term" value="F:ATP binding"/>
    <property type="evidence" value="ECO:0007669"/>
    <property type="project" value="UniProtKB-KW"/>
</dbReference>
<dbReference type="PANTHER" id="PTHR47545">
    <property type="entry name" value="MULTIFUNCTIONAL CCA PROTEIN"/>
    <property type="match status" value="1"/>
</dbReference>
<evidence type="ECO:0000256" key="7">
    <source>
        <dbReference type="ARBA" id="ARBA00022800"/>
    </source>
</evidence>
<proteinExistence type="inferred from homology"/>
<dbReference type="InterPro" id="IPR032828">
    <property type="entry name" value="PolyA_RNA-bd"/>
</dbReference>
<feature type="domain" description="HD" evidence="13">
    <location>
        <begin position="260"/>
        <end position="353"/>
    </location>
</feature>
<dbReference type="Gene3D" id="1.10.3090.10">
    <property type="entry name" value="cca-adding enzyme, domain 2"/>
    <property type="match status" value="1"/>
</dbReference>
<dbReference type="GO" id="GO:0042245">
    <property type="term" value="P:RNA repair"/>
    <property type="evidence" value="ECO:0007669"/>
    <property type="project" value="UniProtKB-KW"/>
</dbReference>
<keyword evidence="2 11" id="KW-0808">Transferase</keyword>
<dbReference type="Gene3D" id="3.30.460.10">
    <property type="entry name" value="Beta Polymerase, domain 2"/>
    <property type="match status" value="1"/>
</dbReference>
<dbReference type="InterPro" id="IPR006674">
    <property type="entry name" value="HD_domain"/>
</dbReference>
<dbReference type="GO" id="GO:0046872">
    <property type="term" value="F:metal ion binding"/>
    <property type="evidence" value="ECO:0007669"/>
    <property type="project" value="UniProtKB-KW"/>
</dbReference>
<dbReference type="Pfam" id="PF01966">
    <property type="entry name" value="HD"/>
    <property type="match status" value="1"/>
</dbReference>
<dbReference type="SUPFAM" id="SSF81301">
    <property type="entry name" value="Nucleotidyltransferase"/>
    <property type="match status" value="1"/>
</dbReference>
<protein>
    <submittedName>
        <fullName evidence="15">HD domain-containing protein</fullName>
    </submittedName>
</protein>
<keyword evidence="6" id="KW-0547">Nucleotide-binding</keyword>
<evidence type="ECO:0000313" key="16">
    <source>
        <dbReference type="Proteomes" id="UP000308528"/>
    </source>
</evidence>
<dbReference type="CDD" id="cd05398">
    <property type="entry name" value="NT_ClassII-CCAase"/>
    <property type="match status" value="1"/>
</dbReference>
<dbReference type="Proteomes" id="UP000308528">
    <property type="component" value="Unassembled WGS sequence"/>
</dbReference>
<feature type="domain" description="tRNA nucleotidyltransferase/poly(A) polymerase RNA and SrmB- binding" evidence="14">
    <location>
        <begin position="182"/>
        <end position="243"/>
    </location>
</feature>
<dbReference type="PANTHER" id="PTHR47545:SF1">
    <property type="entry name" value="MULTIFUNCTIONAL CCA PROTEIN"/>
    <property type="match status" value="1"/>
</dbReference>
<evidence type="ECO:0000256" key="8">
    <source>
        <dbReference type="ARBA" id="ARBA00022840"/>
    </source>
</evidence>
<evidence type="ECO:0000256" key="10">
    <source>
        <dbReference type="ARBA" id="ARBA00022884"/>
    </source>
</evidence>
<dbReference type="GO" id="GO:0003723">
    <property type="term" value="F:RNA binding"/>
    <property type="evidence" value="ECO:0007669"/>
    <property type="project" value="UniProtKB-KW"/>
</dbReference>
<evidence type="ECO:0000259" key="13">
    <source>
        <dbReference type="Pfam" id="PF01966"/>
    </source>
</evidence>
<dbReference type="SUPFAM" id="SSF81891">
    <property type="entry name" value="Poly A polymerase C-terminal region-like"/>
    <property type="match status" value="1"/>
</dbReference>
<evidence type="ECO:0000256" key="2">
    <source>
        <dbReference type="ARBA" id="ARBA00022679"/>
    </source>
</evidence>
<comment type="caution">
    <text evidence="15">The sequence shown here is derived from an EMBL/GenBank/DDBJ whole genome shotgun (WGS) entry which is preliminary data.</text>
</comment>
<dbReference type="EMBL" id="SRSF01000007">
    <property type="protein sequence ID" value="THH37574.1"/>
    <property type="molecule type" value="Genomic_DNA"/>
</dbReference>
<keyword evidence="7" id="KW-0692">RNA repair</keyword>
<dbReference type="FunFam" id="3.30.460.10:FF:000033">
    <property type="entry name" value="Poly A polymerase head domain protein"/>
    <property type="match status" value="1"/>
</dbReference>
<evidence type="ECO:0000256" key="5">
    <source>
        <dbReference type="ARBA" id="ARBA00022723"/>
    </source>
</evidence>
<comment type="similarity">
    <text evidence="11">Belongs to the tRNA nucleotidyltransferase/poly(A) polymerase family.</text>
</comment>
<dbReference type="InterPro" id="IPR002646">
    <property type="entry name" value="PolA_pol_head_dom"/>
</dbReference>
<evidence type="ECO:0000259" key="14">
    <source>
        <dbReference type="Pfam" id="PF12627"/>
    </source>
</evidence>
<accession>A0A4S4NDK4</accession>
<keyword evidence="8" id="KW-0067">ATP-binding</keyword>
<organism evidence="15 16">
    <name type="scientific">Neolewinella litorea</name>
    <dbReference type="NCBI Taxonomy" id="2562452"/>
    <lineage>
        <taxon>Bacteria</taxon>
        <taxon>Pseudomonadati</taxon>
        <taxon>Bacteroidota</taxon>
        <taxon>Saprospiria</taxon>
        <taxon>Saprospirales</taxon>
        <taxon>Lewinellaceae</taxon>
        <taxon>Neolewinella</taxon>
    </lineage>
</organism>
<feature type="domain" description="Poly A polymerase head" evidence="12">
    <location>
        <begin position="27"/>
        <end position="154"/>
    </location>
</feature>
<keyword evidence="9" id="KW-0460">Magnesium</keyword>
<dbReference type="GO" id="GO:0016779">
    <property type="term" value="F:nucleotidyltransferase activity"/>
    <property type="evidence" value="ECO:0007669"/>
    <property type="project" value="UniProtKB-KW"/>
</dbReference>
<dbReference type="InterPro" id="IPR050124">
    <property type="entry name" value="tRNA_CCA-adding_enzyme"/>
</dbReference>
<evidence type="ECO:0000256" key="4">
    <source>
        <dbReference type="ARBA" id="ARBA00022695"/>
    </source>
</evidence>
<dbReference type="NCBIfam" id="TIGR00277">
    <property type="entry name" value="HDIG"/>
    <property type="match status" value="1"/>
</dbReference>
<sequence>MIFQIREDERKIFEVIGQSAAALGYPTYVVGGYVRDRLLARPSKDLDIVCVGSGIELAKRVGENLHPRSRVTVYKRFGTAALKHHDLEIEFVGARKESYRSDSRKPTVESGTLSDDQNRRDFTINALAISLNERDYGSIIDPFNGLEDLEAKRIVTPLEPGKTFSDDPLRMLRAIRFATQLGFRIDPVTFRAIKEHRERIKIISWERIATEVNKILLASTPSVGLRLLDESGLLAFILPELAALRGVESRNGRKHKDNFIHTTKVVDNLADRSDDLWLRWAALLHDIGKARTKRWEPEAGWTFHAHDAVGERMVPKIFRRLRLPNDRLKYVQKLVALHQRPISLTQEEISDSAVRRILFDAGEDIEDLMTLCESDITSKNAKKVQRYLENYEQLRERMREIEEKDHLRNWQPPISGELIMETFGIPPSREVGAIKDSVREAILDGDIPNEYAAAYAKMIEVAAGMSLHPVED</sequence>
<evidence type="ECO:0000256" key="3">
    <source>
        <dbReference type="ARBA" id="ARBA00022694"/>
    </source>
</evidence>
<dbReference type="OrthoDB" id="9805698at2"/>
<evidence type="ECO:0000256" key="1">
    <source>
        <dbReference type="ARBA" id="ARBA00001946"/>
    </source>
</evidence>
<keyword evidence="3" id="KW-0819">tRNA processing</keyword>
<keyword evidence="16" id="KW-1185">Reference proteome</keyword>
<dbReference type="InterPro" id="IPR043519">
    <property type="entry name" value="NT_sf"/>
</dbReference>
<keyword evidence="10 11" id="KW-0694">RNA-binding</keyword>
<evidence type="ECO:0000256" key="6">
    <source>
        <dbReference type="ARBA" id="ARBA00022741"/>
    </source>
</evidence>
<keyword evidence="5" id="KW-0479">Metal-binding</keyword>
<dbReference type="GO" id="GO:0008033">
    <property type="term" value="P:tRNA processing"/>
    <property type="evidence" value="ECO:0007669"/>
    <property type="project" value="UniProtKB-KW"/>
</dbReference>
<dbReference type="AlphaFoldDB" id="A0A4S4NDK4"/>
<dbReference type="Pfam" id="PF01743">
    <property type="entry name" value="PolyA_pol"/>
    <property type="match status" value="1"/>
</dbReference>
<keyword evidence="4" id="KW-0548">Nucleotidyltransferase</keyword>
<comment type="cofactor">
    <cofactor evidence="1">
        <name>Mg(2+)</name>
        <dbReference type="ChEBI" id="CHEBI:18420"/>
    </cofactor>
</comment>
<evidence type="ECO:0000256" key="9">
    <source>
        <dbReference type="ARBA" id="ARBA00022842"/>
    </source>
</evidence>
<dbReference type="Pfam" id="PF12627">
    <property type="entry name" value="PolyA_pol_RNAbd"/>
    <property type="match status" value="1"/>
</dbReference>
<evidence type="ECO:0000256" key="11">
    <source>
        <dbReference type="RuleBase" id="RU003953"/>
    </source>
</evidence>
<reference evidence="15 16" key="1">
    <citation type="submission" date="2019-04" db="EMBL/GenBank/DDBJ databases">
        <title>Lewinella litorea sp. nov., isolated from a marine sand.</title>
        <authorList>
            <person name="Yoon J.-H."/>
        </authorList>
    </citation>
    <scope>NUCLEOTIDE SEQUENCE [LARGE SCALE GENOMIC DNA]</scope>
    <source>
        <strain evidence="15 16">HSMS-39</strain>
    </source>
</reference>
<dbReference type="CDD" id="cd00077">
    <property type="entry name" value="HDc"/>
    <property type="match status" value="1"/>
</dbReference>
<gene>
    <name evidence="15" type="ORF">E4021_14215</name>
</gene>
<dbReference type="InterPro" id="IPR003607">
    <property type="entry name" value="HD/PDEase_dom"/>
</dbReference>
<name>A0A4S4NDK4_9BACT</name>
<dbReference type="InterPro" id="IPR006675">
    <property type="entry name" value="HDIG_dom"/>
</dbReference>